<organism evidence="1 2">
    <name type="scientific">Vespula maculifrons</name>
    <name type="common">Eastern yellow jacket</name>
    <name type="synonym">Wasp</name>
    <dbReference type="NCBI Taxonomy" id="7453"/>
    <lineage>
        <taxon>Eukaryota</taxon>
        <taxon>Metazoa</taxon>
        <taxon>Ecdysozoa</taxon>
        <taxon>Arthropoda</taxon>
        <taxon>Hexapoda</taxon>
        <taxon>Insecta</taxon>
        <taxon>Pterygota</taxon>
        <taxon>Neoptera</taxon>
        <taxon>Endopterygota</taxon>
        <taxon>Hymenoptera</taxon>
        <taxon>Apocrita</taxon>
        <taxon>Aculeata</taxon>
        <taxon>Vespoidea</taxon>
        <taxon>Vespidae</taxon>
        <taxon>Vespinae</taxon>
        <taxon>Vespula</taxon>
    </lineage>
</organism>
<dbReference type="AlphaFoldDB" id="A0ABD2BD14"/>
<protein>
    <submittedName>
        <fullName evidence="1">Uncharacterized protein</fullName>
    </submittedName>
</protein>
<dbReference type="EMBL" id="JAYRBN010000091">
    <property type="protein sequence ID" value="KAL2730398.1"/>
    <property type="molecule type" value="Genomic_DNA"/>
</dbReference>
<dbReference type="Proteomes" id="UP001607303">
    <property type="component" value="Unassembled WGS sequence"/>
</dbReference>
<evidence type="ECO:0000313" key="2">
    <source>
        <dbReference type="Proteomes" id="UP001607303"/>
    </source>
</evidence>
<comment type="caution">
    <text evidence="1">The sequence shown here is derived from an EMBL/GenBank/DDBJ whole genome shotgun (WGS) entry which is preliminary data.</text>
</comment>
<accession>A0ABD2BD14</accession>
<name>A0ABD2BD14_VESMC</name>
<keyword evidence="2" id="KW-1185">Reference proteome</keyword>
<reference evidence="1 2" key="1">
    <citation type="journal article" date="2024" name="Ann. Entomol. Soc. Am.">
        <title>Genomic analyses of the southern and eastern yellowjacket wasps (Hymenoptera: Vespidae) reveal evolutionary signatures of social life.</title>
        <authorList>
            <person name="Catto M.A."/>
            <person name="Caine P.B."/>
            <person name="Orr S.E."/>
            <person name="Hunt B.G."/>
            <person name="Goodisman M.A.D."/>
        </authorList>
    </citation>
    <scope>NUCLEOTIDE SEQUENCE [LARGE SCALE GENOMIC DNA]</scope>
    <source>
        <strain evidence="1">232</strain>
        <tissue evidence="1">Head and thorax</tissue>
    </source>
</reference>
<evidence type="ECO:0000313" key="1">
    <source>
        <dbReference type="EMBL" id="KAL2730398.1"/>
    </source>
</evidence>
<sequence>MVEESKEQSRTRNKRCPLSVCELRAAVWQRPSTSGAGHVTVLAAEVTVRRLVRFRKGILKESSIQFRFRLTAPYCGQLGAEILSTGVTEEETLLTANRMFTRSGSFAKALELTMRLGFPSESMILFYCLRSPPYSILFETPTFRKPFLDTDIPFHS</sequence>
<proteinExistence type="predicted"/>
<gene>
    <name evidence="1" type="ORF">V1477_016209</name>
</gene>